<keyword evidence="8" id="KW-0783">Tetrahydrobiopterin biosynthesis</keyword>
<dbReference type="CDD" id="cd00914">
    <property type="entry name" value="PCD_DCoH_subfamily_b"/>
    <property type="match status" value="1"/>
</dbReference>
<evidence type="ECO:0000256" key="6">
    <source>
        <dbReference type="ARBA" id="ARBA00022490"/>
    </source>
</evidence>
<accession>A0A643BTL3</accession>
<evidence type="ECO:0000313" key="22">
    <source>
        <dbReference type="Proteomes" id="UP000437017"/>
    </source>
</evidence>
<dbReference type="InterPro" id="IPR001533">
    <property type="entry name" value="Pterin_deHydtase"/>
</dbReference>
<evidence type="ECO:0000256" key="9">
    <source>
        <dbReference type="ARBA" id="ARBA00023015"/>
    </source>
</evidence>
<proteinExistence type="inferred from homology"/>
<evidence type="ECO:0000256" key="17">
    <source>
        <dbReference type="ARBA" id="ARBA00042558"/>
    </source>
</evidence>
<protein>
    <recommendedName>
        <fullName evidence="16">Pterin-4-alpha-carbinolamine dehydratase</fullName>
        <ecNumber evidence="5">4.2.1.96</ecNumber>
    </recommendedName>
    <alternativeName>
        <fullName evidence="14">4-alpha-hydroxy-tetrahydropterin dehydratase</fullName>
    </alternativeName>
    <alternativeName>
        <fullName evidence="18">Dimerization cofactor of hepatocyte nuclear factor 1-alpha</fullName>
    </alternativeName>
    <alternativeName>
        <fullName evidence="17">Phenylalanine hydroxylase-stimulating protein</fullName>
    </alternativeName>
    <alternativeName>
        <fullName evidence="15">Pterin carbinolamine dehydratase</fullName>
    </alternativeName>
</protein>
<dbReference type="GO" id="GO:0008124">
    <property type="term" value="F:4-alpha-hydroxytetrahydrobiopterin dehydratase activity"/>
    <property type="evidence" value="ECO:0007669"/>
    <property type="project" value="UniProtKB-EC"/>
</dbReference>
<evidence type="ECO:0000256" key="20">
    <source>
        <dbReference type="SAM" id="MobiDB-lite"/>
    </source>
</evidence>
<keyword evidence="10" id="KW-0010">Activator</keyword>
<dbReference type="SUPFAM" id="SSF55248">
    <property type="entry name" value="PCD-like"/>
    <property type="match status" value="1"/>
</dbReference>
<keyword evidence="11" id="KW-0804">Transcription</keyword>
<evidence type="ECO:0000256" key="18">
    <source>
        <dbReference type="ARBA" id="ARBA00042969"/>
    </source>
</evidence>
<evidence type="ECO:0000256" key="13">
    <source>
        <dbReference type="ARBA" id="ARBA00023242"/>
    </source>
</evidence>
<dbReference type="Gene3D" id="3.30.1360.20">
    <property type="entry name" value="Transcriptional coactivator/pterin dehydratase"/>
    <property type="match status" value="1"/>
</dbReference>
<feature type="non-terminal residue" evidence="21">
    <location>
        <position position="1"/>
    </location>
</feature>
<comment type="caution">
    <text evidence="21">The sequence shown here is derived from an EMBL/GenBank/DDBJ whole genome shotgun (WGS) entry which is preliminary data.</text>
</comment>
<evidence type="ECO:0000256" key="10">
    <source>
        <dbReference type="ARBA" id="ARBA00023159"/>
    </source>
</evidence>
<dbReference type="FunFam" id="3.30.1360.20:FF:000001">
    <property type="entry name" value="Pterin-4-alpha-carbinolamine dehydratase 2"/>
    <property type="match status" value="1"/>
</dbReference>
<dbReference type="GO" id="GO:0006729">
    <property type="term" value="P:tetrahydrobiopterin biosynthetic process"/>
    <property type="evidence" value="ECO:0007669"/>
    <property type="project" value="UniProtKB-KW"/>
</dbReference>
<evidence type="ECO:0000256" key="14">
    <source>
        <dbReference type="ARBA" id="ARBA00030497"/>
    </source>
</evidence>
<dbReference type="EC" id="4.2.1.96" evidence="5"/>
<dbReference type="InterPro" id="IPR036428">
    <property type="entry name" value="PCD_sf"/>
</dbReference>
<dbReference type="PANTHER" id="PTHR12599">
    <property type="entry name" value="PTERIN-4-ALPHA-CARBINOLAMINE DEHYDRATASE"/>
    <property type="match status" value="1"/>
</dbReference>
<gene>
    <name evidence="21" type="ORF">E2I00_001798</name>
</gene>
<sequence length="233" mass="25863">IPIQLGLVWLALTRIERAFRLEGSSVSRGPLQPTEWKWVEGKMAVSRANSASPLADGKYLLEIRNYRTRSPPPLPPAAAGVHAAHSMAGKAHRLSAEEKDQLLPDLRAVGWNEPEGQDFHFKDFSRAFGFMMRVALQAEKLDHHPEWFNICDKAHITLSTHECAGLSELDINLASFIEQFFRGKGGLNWGSREETGEPQDVAAVKTDKSILLPPFRGKSLPSEKASITANTRT</sequence>
<comment type="similarity">
    <text evidence="4">Belongs to the pterin-4-alpha-carbinolamine dehydratase family.</text>
</comment>
<evidence type="ECO:0000256" key="1">
    <source>
        <dbReference type="ARBA" id="ARBA00001554"/>
    </source>
</evidence>
<evidence type="ECO:0000256" key="3">
    <source>
        <dbReference type="ARBA" id="ARBA00004496"/>
    </source>
</evidence>
<evidence type="ECO:0000313" key="21">
    <source>
        <dbReference type="EMBL" id="KAB0391316.1"/>
    </source>
</evidence>
<evidence type="ECO:0000256" key="4">
    <source>
        <dbReference type="ARBA" id="ARBA00006472"/>
    </source>
</evidence>
<name>A0A643BTL3_BALPH</name>
<comment type="subcellular location">
    <subcellularLocation>
        <location evidence="3">Cytoplasm</location>
    </subcellularLocation>
    <subcellularLocation>
        <location evidence="2">Nucleus</location>
    </subcellularLocation>
</comment>
<comment type="function">
    <text evidence="19">Involved in tetrahydrobiopterin biosynthesis. Seems to both prevent the formation of 7-pterins and accelerate the formation of quinonoid-BH2. Coactivator for HNF1A-dependent transcription. Regulates the dimerization of homeodomain protein HNF1A and enhances its transcriptional activity. Also acts as a coactivator for HNF1B-dependent transcription.</text>
</comment>
<evidence type="ECO:0000256" key="15">
    <source>
        <dbReference type="ARBA" id="ARBA00031023"/>
    </source>
</evidence>
<dbReference type="GO" id="GO:0005737">
    <property type="term" value="C:cytoplasm"/>
    <property type="evidence" value="ECO:0007669"/>
    <property type="project" value="UniProtKB-SubCell"/>
</dbReference>
<dbReference type="Pfam" id="PF01329">
    <property type="entry name" value="Pterin_4a"/>
    <property type="match status" value="1"/>
</dbReference>
<evidence type="ECO:0000256" key="8">
    <source>
        <dbReference type="ARBA" id="ARBA00023007"/>
    </source>
</evidence>
<keyword evidence="6" id="KW-0963">Cytoplasm</keyword>
<reference evidence="21 22" key="1">
    <citation type="journal article" date="2019" name="PLoS ONE">
        <title>Genomic analyses reveal an absence of contemporary introgressive admixture between fin whales and blue whales, despite known hybrids.</title>
        <authorList>
            <person name="Westbury M.V."/>
            <person name="Petersen B."/>
            <person name="Lorenzen E.D."/>
        </authorList>
    </citation>
    <scope>NUCLEOTIDE SEQUENCE [LARGE SCALE GENOMIC DNA]</scope>
    <source>
        <strain evidence="21">FinWhale-01</strain>
    </source>
</reference>
<evidence type="ECO:0000256" key="16">
    <source>
        <dbReference type="ARBA" id="ARBA00040209"/>
    </source>
</evidence>
<keyword evidence="13" id="KW-0539">Nucleus</keyword>
<dbReference type="OrthoDB" id="277398at2759"/>
<evidence type="ECO:0000256" key="12">
    <source>
        <dbReference type="ARBA" id="ARBA00023239"/>
    </source>
</evidence>
<evidence type="ECO:0000256" key="19">
    <source>
        <dbReference type="ARBA" id="ARBA00045830"/>
    </source>
</evidence>
<organism evidence="21 22">
    <name type="scientific">Balaenoptera physalus</name>
    <name type="common">Fin whale</name>
    <name type="synonym">Balaena physalus</name>
    <dbReference type="NCBI Taxonomy" id="9770"/>
    <lineage>
        <taxon>Eukaryota</taxon>
        <taxon>Metazoa</taxon>
        <taxon>Chordata</taxon>
        <taxon>Craniata</taxon>
        <taxon>Vertebrata</taxon>
        <taxon>Euteleostomi</taxon>
        <taxon>Mammalia</taxon>
        <taxon>Eutheria</taxon>
        <taxon>Laurasiatheria</taxon>
        <taxon>Artiodactyla</taxon>
        <taxon>Whippomorpha</taxon>
        <taxon>Cetacea</taxon>
        <taxon>Mysticeti</taxon>
        <taxon>Balaenopteridae</taxon>
        <taxon>Balaenoptera</taxon>
    </lineage>
</organism>
<comment type="catalytic activity">
    <reaction evidence="1">
        <text>(4aS,6R)-4a-hydroxy-L-erythro-5,6,7,8-tetrahydrobiopterin = (6R)-L-erythro-6,7-dihydrobiopterin + H2O</text>
        <dbReference type="Rhea" id="RHEA:11920"/>
        <dbReference type="ChEBI" id="CHEBI:15377"/>
        <dbReference type="ChEBI" id="CHEBI:15642"/>
        <dbReference type="ChEBI" id="CHEBI:43120"/>
        <dbReference type="EC" id="4.2.1.96"/>
    </reaction>
</comment>
<keyword evidence="22" id="KW-1185">Reference proteome</keyword>
<evidence type="ECO:0000256" key="5">
    <source>
        <dbReference type="ARBA" id="ARBA00013252"/>
    </source>
</evidence>
<evidence type="ECO:0000256" key="2">
    <source>
        <dbReference type="ARBA" id="ARBA00004123"/>
    </source>
</evidence>
<dbReference type="PANTHER" id="PTHR12599:SF13">
    <property type="entry name" value="PTERIN-4-ALPHA-CARBINOLAMINE DEHYDRATASE"/>
    <property type="match status" value="1"/>
</dbReference>
<dbReference type="Proteomes" id="UP000437017">
    <property type="component" value="Unassembled WGS sequence"/>
</dbReference>
<evidence type="ECO:0000256" key="7">
    <source>
        <dbReference type="ARBA" id="ARBA00022990"/>
    </source>
</evidence>
<dbReference type="GO" id="GO:0005634">
    <property type="term" value="C:nucleus"/>
    <property type="evidence" value="ECO:0007669"/>
    <property type="project" value="UniProtKB-SubCell"/>
</dbReference>
<keyword evidence="9" id="KW-0805">Transcription regulation</keyword>
<dbReference type="EMBL" id="SGJD01004651">
    <property type="protein sequence ID" value="KAB0391316.1"/>
    <property type="molecule type" value="Genomic_DNA"/>
</dbReference>
<keyword evidence="7" id="KW-0007">Acetylation</keyword>
<dbReference type="AlphaFoldDB" id="A0A643BTL3"/>
<evidence type="ECO:0000256" key="11">
    <source>
        <dbReference type="ARBA" id="ARBA00023163"/>
    </source>
</evidence>
<keyword evidence="12" id="KW-0456">Lyase</keyword>
<feature type="region of interest" description="Disordered" evidence="20">
    <location>
        <begin position="214"/>
        <end position="233"/>
    </location>
</feature>